<reference evidence="2" key="1">
    <citation type="submission" date="2021-01" db="EMBL/GenBank/DDBJ databases">
        <authorList>
            <person name="Corre E."/>
            <person name="Pelletier E."/>
            <person name="Niang G."/>
            <person name="Scheremetjew M."/>
            <person name="Finn R."/>
            <person name="Kale V."/>
            <person name="Holt S."/>
            <person name="Cochrane G."/>
            <person name="Meng A."/>
            <person name="Brown T."/>
            <person name="Cohen L."/>
        </authorList>
    </citation>
    <scope>NUCLEOTIDE SEQUENCE</scope>
    <source>
        <strain evidence="2">SPMC142</strain>
    </source>
</reference>
<accession>A0A7S3T5Y4</accession>
<keyword evidence="1" id="KW-0812">Transmembrane</keyword>
<evidence type="ECO:0000313" key="2">
    <source>
        <dbReference type="EMBL" id="CAE0574955.1"/>
    </source>
</evidence>
<keyword evidence="1" id="KW-1133">Transmembrane helix</keyword>
<feature type="transmembrane region" description="Helical" evidence="1">
    <location>
        <begin position="314"/>
        <end position="337"/>
    </location>
</feature>
<dbReference type="EMBL" id="HBIQ01070419">
    <property type="protein sequence ID" value="CAE0574955.1"/>
    <property type="molecule type" value="Transcribed_RNA"/>
</dbReference>
<dbReference type="AlphaFoldDB" id="A0A7S3T5Y4"/>
<gene>
    <name evidence="2" type="ORF">SACU0126_LOCUS22477</name>
</gene>
<name>A0A7S3T5Y4_9SPIT</name>
<evidence type="ECO:0000256" key="1">
    <source>
        <dbReference type="SAM" id="Phobius"/>
    </source>
</evidence>
<feature type="transmembrane region" description="Helical" evidence="1">
    <location>
        <begin position="281"/>
        <end position="302"/>
    </location>
</feature>
<protein>
    <submittedName>
        <fullName evidence="2">Uncharacterized protein</fullName>
    </submittedName>
</protein>
<keyword evidence="1" id="KW-0472">Membrane</keyword>
<sequence>MWAAICATALVGGIGEPARRMAHIQTARHRALACTAAADAKIDWSFLDGAYMITCPDADGSNPRLNRVKPALDEVGLGDLVTVREFDKDNEDRIRGCYTSHIAVLQEAQRKLEGKKDCNVLVLEDNIDVSPRISPEVLAAVRKYVTEPAMEPRDMVHLAYIMYVPGLSVERTGEEHIVRLLCTPDSVLGTTAYIITRSGLDALLEEHRRCGYSPGDAIPNVMARLFPKSRFAAFPMPFHRAANIKSLVNAQLDNLRAILFLPVFYTSWERLLVGSGQNTNVLFPSLVGSFVIVALGSVGELVSSITAASRGEEINLLLPMMSAIFAIPSLAVCFYGLSLAPKPQSSMPTRSEAATSEMKQ</sequence>
<proteinExistence type="predicted"/>
<organism evidence="2">
    <name type="scientific">Strombidinopsis acuminata</name>
    <dbReference type="NCBI Taxonomy" id="141414"/>
    <lineage>
        <taxon>Eukaryota</taxon>
        <taxon>Sar</taxon>
        <taxon>Alveolata</taxon>
        <taxon>Ciliophora</taxon>
        <taxon>Intramacronucleata</taxon>
        <taxon>Spirotrichea</taxon>
        <taxon>Choreotrichia</taxon>
        <taxon>Choreotrichida</taxon>
        <taxon>Strombidinopsidae</taxon>
        <taxon>Strombidinopsis</taxon>
    </lineage>
</organism>